<dbReference type="GO" id="GO:0016410">
    <property type="term" value="F:N-acyltransferase activity"/>
    <property type="evidence" value="ECO:0007669"/>
    <property type="project" value="TreeGrafter"/>
</dbReference>
<dbReference type="AlphaFoldDB" id="A0AAN7SVE4"/>
<dbReference type="Proteomes" id="UP001309876">
    <property type="component" value="Unassembled WGS sequence"/>
</dbReference>
<sequence length="432" mass="49247">MKTVESDPSTTSAVAKLRLPHPYLTTYYAVPAKQNDQTLKIQISGTYNGPHKELHRDDLSYLSLQEPASTAEDSNNSIWARARRSYTTTVSWKGTPPTLSQLWLIVYMIFTQSPDHEYFRLSLNGDSKDEVTKHLKQSTLAIDHPRPSREADKHSKEGHDELLVLRSTFWQGAASPFGQRSVWIPEGGGSANVTTVDYTMTTKMPEFNQVHAWHPRRATKPAPGAVIYSRYVPTLDEHFSMQALDYENPEHLNLFHTWQNDPRVAAGWNETGDLTHHKNYLRNLHEDPHVLTVLAYWDDTPFAYFEIYWAAEDHLGAHYQADGFDRGRHALVGNPNFRGRHRVTAWWSATMHYIFLDDPRTMRVVGEPKYVNTSVLAYDLMHGFGVQKFVDLGHKRSALMICPRERYFQLGMDGTQEGVVGGTRVAVGIPKL</sequence>
<dbReference type="PANTHER" id="PTHR31438">
    <property type="entry name" value="LYSINE N-ACYLTRANSFERASE C17G9.06C-RELATED"/>
    <property type="match status" value="1"/>
</dbReference>
<keyword evidence="5" id="KW-1185">Reference proteome</keyword>
<feature type="compositionally biased region" description="Basic and acidic residues" evidence="2">
    <location>
        <begin position="143"/>
        <end position="157"/>
    </location>
</feature>
<evidence type="ECO:0000313" key="5">
    <source>
        <dbReference type="Proteomes" id="UP001309876"/>
    </source>
</evidence>
<dbReference type="Gene3D" id="3.40.630.30">
    <property type="match status" value="1"/>
</dbReference>
<dbReference type="EMBL" id="JAVRRJ010000007">
    <property type="protein sequence ID" value="KAK5082651.1"/>
    <property type="molecule type" value="Genomic_DNA"/>
</dbReference>
<reference evidence="4 5" key="1">
    <citation type="submission" date="2023-08" db="EMBL/GenBank/DDBJ databases">
        <title>Black Yeasts Isolated from many extreme environments.</title>
        <authorList>
            <person name="Coleine C."/>
            <person name="Stajich J.E."/>
            <person name="Selbmann L."/>
        </authorList>
    </citation>
    <scope>NUCLEOTIDE SEQUENCE [LARGE SCALE GENOMIC DNA]</scope>
    <source>
        <strain evidence="4 5">CCFEE 5910</strain>
    </source>
</reference>
<dbReference type="InterPro" id="IPR016181">
    <property type="entry name" value="Acyl_CoA_acyltransferase"/>
</dbReference>
<feature type="domain" description="Acyltransferase MbtK/IucB-like conserved" evidence="3">
    <location>
        <begin position="242"/>
        <end position="291"/>
    </location>
</feature>
<accession>A0AAN7SVE4</accession>
<dbReference type="PANTHER" id="PTHR31438:SF7">
    <property type="entry name" value="ACYLTRANSFERASE MBTK_IUCB-LIKE CONSERVED DOMAIN-CONTAINING PROTEIN"/>
    <property type="match status" value="1"/>
</dbReference>
<evidence type="ECO:0000256" key="1">
    <source>
        <dbReference type="ARBA" id="ARBA00009893"/>
    </source>
</evidence>
<feature type="region of interest" description="Disordered" evidence="2">
    <location>
        <begin position="138"/>
        <end position="157"/>
    </location>
</feature>
<protein>
    <recommendedName>
        <fullName evidence="3">Acyltransferase MbtK/IucB-like conserved domain-containing protein</fullName>
    </recommendedName>
</protein>
<comment type="caution">
    <text evidence="4">The sequence shown here is derived from an EMBL/GenBank/DDBJ whole genome shotgun (WGS) entry which is preliminary data.</text>
</comment>
<proteinExistence type="inferred from homology"/>
<comment type="similarity">
    <text evidence="1">Belongs to the lysine N-acyltransferase MbtK family.</text>
</comment>
<gene>
    <name evidence="4" type="ORF">LTR05_006531</name>
</gene>
<name>A0AAN7SVE4_9EURO</name>
<dbReference type="Pfam" id="PF13523">
    <property type="entry name" value="Acetyltransf_8"/>
    <property type="match status" value="1"/>
</dbReference>
<evidence type="ECO:0000256" key="2">
    <source>
        <dbReference type="SAM" id="MobiDB-lite"/>
    </source>
</evidence>
<dbReference type="GO" id="GO:0019290">
    <property type="term" value="P:siderophore biosynthetic process"/>
    <property type="evidence" value="ECO:0007669"/>
    <property type="project" value="InterPro"/>
</dbReference>
<organism evidence="4 5">
    <name type="scientific">Lithohypha guttulata</name>
    <dbReference type="NCBI Taxonomy" id="1690604"/>
    <lineage>
        <taxon>Eukaryota</taxon>
        <taxon>Fungi</taxon>
        <taxon>Dikarya</taxon>
        <taxon>Ascomycota</taxon>
        <taxon>Pezizomycotina</taxon>
        <taxon>Eurotiomycetes</taxon>
        <taxon>Chaetothyriomycetidae</taxon>
        <taxon>Chaetothyriales</taxon>
        <taxon>Trichomeriaceae</taxon>
        <taxon>Lithohypha</taxon>
    </lineage>
</organism>
<evidence type="ECO:0000313" key="4">
    <source>
        <dbReference type="EMBL" id="KAK5082651.1"/>
    </source>
</evidence>
<dbReference type="InterPro" id="IPR019432">
    <property type="entry name" value="Acyltransferase_MbtK/IucB-like"/>
</dbReference>
<dbReference type="SUPFAM" id="SSF55729">
    <property type="entry name" value="Acyl-CoA N-acyltransferases (Nat)"/>
    <property type="match status" value="1"/>
</dbReference>
<dbReference type="SMART" id="SM01006">
    <property type="entry name" value="AlcB"/>
    <property type="match status" value="1"/>
</dbReference>
<evidence type="ECO:0000259" key="3">
    <source>
        <dbReference type="SMART" id="SM01006"/>
    </source>
</evidence>